<organism evidence="3">
    <name type="scientific">Vibrio nigripulchritudo</name>
    <dbReference type="NCBI Taxonomy" id="28173"/>
    <lineage>
        <taxon>Bacteria</taxon>
        <taxon>Pseudomonadati</taxon>
        <taxon>Pseudomonadota</taxon>
        <taxon>Gammaproteobacteria</taxon>
        <taxon>Vibrionales</taxon>
        <taxon>Vibrionaceae</taxon>
        <taxon>Vibrio</taxon>
    </lineage>
</organism>
<keyword evidence="1" id="KW-0812">Transmembrane</keyword>
<dbReference type="EMBL" id="FP893246">
    <property type="protein sequence ID" value="CBJ93130.1"/>
    <property type="molecule type" value="Genomic_DNA"/>
</dbReference>
<evidence type="ECO:0000256" key="1">
    <source>
        <dbReference type="SAM" id="Phobius"/>
    </source>
</evidence>
<accession>A0A9P1JLT0</accession>
<protein>
    <submittedName>
        <fullName evidence="3">Amino terminal protease family protein</fullName>
    </submittedName>
</protein>
<geneLocation type="plasmid" evidence="3">
    <name>VIBNI_pA</name>
</geneLocation>
<dbReference type="AlphaFoldDB" id="A0A9P1JLT0"/>
<keyword evidence="3" id="KW-0378">Hydrolase</keyword>
<dbReference type="Pfam" id="PF02517">
    <property type="entry name" value="Rce1-like"/>
    <property type="match status" value="1"/>
</dbReference>
<dbReference type="GO" id="GO:0004175">
    <property type="term" value="F:endopeptidase activity"/>
    <property type="evidence" value="ECO:0007669"/>
    <property type="project" value="UniProtKB-ARBA"/>
</dbReference>
<reference evidence="3" key="1">
    <citation type="submission" date="2010-02" db="EMBL/GenBank/DDBJ databases">
        <authorList>
            <person name="Genoscope - CEA"/>
        </authorList>
    </citation>
    <scope>NUCLEOTIDE SEQUENCE</scope>
    <source>
        <plasmid evidence="3">VIBNI_pA</plasmid>
    </source>
</reference>
<dbReference type="GO" id="GO:0006508">
    <property type="term" value="P:proteolysis"/>
    <property type="evidence" value="ECO:0007669"/>
    <property type="project" value="UniProtKB-KW"/>
</dbReference>
<keyword evidence="3" id="KW-0614">Plasmid</keyword>
<sequence>MKNIYDKQDNILILTLLIGIASALHNTDILYFYIFMCVYMFVIGNQKRIKMFKKNIYIRRLTFTSLALPFLFYDYENDIYSGDFISNIYISLLFIVLAVLVIGYQIYKNIAYIKSPELVLFIYEKKPKNNKLEIANSITMGIVEELFFRVLLFYFIGESPSYFILVSVTTFSIYHICSPWGKEDFDNHDILNQFIFGAIFSISLLVTSWYLAPIILHILFNIGSIYYRILLEYYSKVKNEVH</sequence>
<keyword evidence="3" id="KW-0645">Protease</keyword>
<evidence type="ECO:0000313" key="3">
    <source>
        <dbReference type="EMBL" id="CBJ93130.1"/>
    </source>
</evidence>
<feature type="transmembrane region" description="Helical" evidence="1">
    <location>
        <begin position="193"/>
        <end position="212"/>
    </location>
</feature>
<feature type="transmembrane region" description="Helical" evidence="1">
    <location>
        <begin position="162"/>
        <end position="181"/>
    </location>
</feature>
<dbReference type="InterPro" id="IPR003675">
    <property type="entry name" value="Rce1/LyrA-like_dom"/>
</dbReference>
<evidence type="ECO:0000259" key="2">
    <source>
        <dbReference type="Pfam" id="PF02517"/>
    </source>
</evidence>
<feature type="domain" description="CAAX prenyl protease 2/Lysostaphin resistance protein A-like" evidence="2">
    <location>
        <begin position="135"/>
        <end position="222"/>
    </location>
</feature>
<keyword evidence="1" id="KW-1133">Transmembrane helix</keyword>
<keyword evidence="1" id="KW-0472">Membrane</keyword>
<feature type="transmembrane region" description="Helical" evidence="1">
    <location>
        <begin position="56"/>
        <end position="73"/>
    </location>
</feature>
<feature type="transmembrane region" description="Helical" evidence="1">
    <location>
        <begin position="85"/>
        <end position="107"/>
    </location>
</feature>
<name>A0A9P1JLT0_9VIBR</name>
<gene>
    <name evidence="3" type="ORF">VIBNI_0095</name>
</gene>
<feature type="transmembrane region" description="Helical" evidence="1">
    <location>
        <begin position="12"/>
        <end position="44"/>
    </location>
</feature>
<dbReference type="GO" id="GO:0080120">
    <property type="term" value="P:CAAX-box protein maturation"/>
    <property type="evidence" value="ECO:0007669"/>
    <property type="project" value="UniProtKB-ARBA"/>
</dbReference>
<proteinExistence type="predicted"/>